<evidence type="ECO:0000313" key="4">
    <source>
        <dbReference type="Proteomes" id="UP001375382"/>
    </source>
</evidence>
<feature type="chain" id="PRO_5046552395" evidence="2">
    <location>
        <begin position="23"/>
        <end position="350"/>
    </location>
</feature>
<feature type="signal peptide" evidence="2">
    <location>
        <begin position="1"/>
        <end position="22"/>
    </location>
</feature>
<reference evidence="3 4" key="1">
    <citation type="journal article" date="2023" name="Ecotoxicol. Environ. Saf.">
        <title>Mercury remediation potential of mercury-resistant strain Rheinheimera metallidurans sp. nov. isolated from a municipal waste dumping site.</title>
        <authorList>
            <person name="Yadav V."/>
            <person name="Manjhi A."/>
            <person name="Vadakedath N."/>
        </authorList>
    </citation>
    <scope>NUCLEOTIDE SEQUENCE [LARGE SCALE GENOMIC DNA]</scope>
    <source>
        <strain evidence="3 4">E-49</strain>
    </source>
</reference>
<comment type="caution">
    <text evidence="3">The sequence shown here is derived from an EMBL/GenBank/DDBJ whole genome shotgun (WGS) entry which is preliminary data.</text>
</comment>
<protein>
    <submittedName>
        <fullName evidence="3">Outer membrane protein assembly factor BamC</fullName>
    </submittedName>
</protein>
<name>A0ABU8C9K4_9GAMM</name>
<sequence length="350" mass="38955">MQYWVKCSVLASVMLSGCSLFQSEPQQSAEQSRMQSLTVPAGLQQPRQPGEFDIPPTTATGQADNRSPVLVLATAASSRVEEGERQSRVWFDRTEATGDLVPFLQQVLQAQFTVQGVELTPQDEQALVYHTGWISRTNETGFWFWKASETTEQARFEIRIEPKSHGRSASMLVSMLEHQYFTQTASLGNNDVKRQEVALLNQVIDRVGKEEIVFAIANKNKAPDVSLEPGMDADGNPALLTTQTLDVTWSQLEALFGELDLTVTDRNRSAYTYYLNYEKSEPGLWSKLWGSNDKPVLPVAAGEYQLVLSRSSNLTALSLRDKDGAQLDAETVLALHQPFVQAIRLAQIDL</sequence>
<proteinExistence type="predicted"/>
<feature type="compositionally biased region" description="Polar residues" evidence="1">
    <location>
        <begin position="29"/>
        <end position="38"/>
    </location>
</feature>
<keyword evidence="2" id="KW-0732">Signal</keyword>
<evidence type="ECO:0000313" key="3">
    <source>
        <dbReference type="EMBL" id="MEH8018305.1"/>
    </source>
</evidence>
<dbReference type="Proteomes" id="UP001375382">
    <property type="component" value="Unassembled WGS sequence"/>
</dbReference>
<dbReference type="InterPro" id="IPR010653">
    <property type="entry name" value="NlpB/DapX"/>
</dbReference>
<organism evidence="3 4">
    <name type="scientific">Rheinheimera muenzenbergensis</name>
    <dbReference type="NCBI Taxonomy" id="1193628"/>
    <lineage>
        <taxon>Bacteria</taxon>
        <taxon>Pseudomonadati</taxon>
        <taxon>Pseudomonadota</taxon>
        <taxon>Gammaproteobacteria</taxon>
        <taxon>Chromatiales</taxon>
        <taxon>Chromatiaceae</taxon>
        <taxon>Rheinheimera</taxon>
    </lineage>
</organism>
<accession>A0ABU8C9K4</accession>
<keyword evidence="4" id="KW-1185">Reference proteome</keyword>
<dbReference type="PROSITE" id="PS51257">
    <property type="entry name" value="PROKAR_LIPOPROTEIN"/>
    <property type="match status" value="1"/>
</dbReference>
<dbReference type="RefSeq" id="WP_335736710.1">
    <property type="nucleotide sequence ID" value="NZ_JALAAR010000011.1"/>
</dbReference>
<evidence type="ECO:0000256" key="2">
    <source>
        <dbReference type="SAM" id="SignalP"/>
    </source>
</evidence>
<dbReference type="EMBL" id="JALAAR010000011">
    <property type="protein sequence ID" value="MEH8018305.1"/>
    <property type="molecule type" value="Genomic_DNA"/>
</dbReference>
<dbReference type="Gene3D" id="3.30.310.170">
    <property type="entry name" value="Outer membrane protein assembly factor BamC"/>
    <property type="match status" value="1"/>
</dbReference>
<feature type="region of interest" description="Disordered" evidence="1">
    <location>
        <begin position="29"/>
        <end position="63"/>
    </location>
</feature>
<dbReference type="Gene3D" id="3.30.530.50">
    <property type="match status" value="1"/>
</dbReference>
<gene>
    <name evidence="3" type="primary">bamC</name>
    <name evidence="3" type="ORF">MN202_13770</name>
</gene>
<evidence type="ECO:0000256" key="1">
    <source>
        <dbReference type="SAM" id="MobiDB-lite"/>
    </source>
</evidence>
<dbReference type="Pfam" id="PF06804">
    <property type="entry name" value="Lipoprotein_18"/>
    <property type="match status" value="1"/>
</dbReference>
<dbReference type="InterPro" id="IPR042268">
    <property type="entry name" value="BamC_C"/>
</dbReference>